<dbReference type="PANTHER" id="PTHR33823:SF4">
    <property type="entry name" value="GENERAL STRESS PROTEIN 16O"/>
    <property type="match status" value="1"/>
</dbReference>
<keyword evidence="8" id="KW-1185">Reference proteome</keyword>
<proteinExistence type="predicted"/>
<evidence type="ECO:0000313" key="8">
    <source>
        <dbReference type="Proteomes" id="UP000276634"/>
    </source>
</evidence>
<dbReference type="Proteomes" id="UP000276634">
    <property type="component" value="Unassembled WGS sequence"/>
</dbReference>
<dbReference type="PROSITE" id="PS51128">
    <property type="entry name" value="ZF_DKSA_2"/>
    <property type="match status" value="1"/>
</dbReference>
<dbReference type="Gene3D" id="1.20.120.910">
    <property type="entry name" value="DksA, coiled-coil domain"/>
    <property type="match status" value="1"/>
</dbReference>
<keyword evidence="3" id="KW-0862">Zinc</keyword>
<dbReference type="OrthoDB" id="962301at2"/>
<dbReference type="Pfam" id="PF01258">
    <property type="entry name" value="zf-dskA_traR"/>
    <property type="match status" value="1"/>
</dbReference>
<protein>
    <submittedName>
        <fullName evidence="7">TraR/DksA family transcriptional regulator</fullName>
    </submittedName>
</protein>
<evidence type="ECO:0000256" key="1">
    <source>
        <dbReference type="ARBA" id="ARBA00022723"/>
    </source>
</evidence>
<accession>A0A3N1Y2L0</accession>
<reference evidence="7 8" key="1">
    <citation type="submission" date="2018-11" db="EMBL/GenBank/DDBJ databases">
        <title>Genomic Encyclopedia of Type Strains, Phase IV (KMG-IV): sequencing the most valuable type-strain genomes for metagenomic binning, comparative biology and taxonomic classification.</title>
        <authorList>
            <person name="Goeker M."/>
        </authorList>
    </citation>
    <scope>NUCLEOTIDE SEQUENCE [LARGE SCALE GENOMIC DNA]</scope>
    <source>
        <strain evidence="7 8">DSM 100275</strain>
    </source>
</reference>
<dbReference type="AlphaFoldDB" id="A0A3N1Y2L0"/>
<comment type="caution">
    <text evidence="7">The sequence shown here is derived from an EMBL/GenBank/DDBJ whole genome shotgun (WGS) entry which is preliminary data.</text>
</comment>
<sequence>MREETLKEADLRRLAQRLREREAALRARIAEELAASENARYIDLAGQVHDMEEAAVADLLVDVQLATIDRDVQELRRVEAALRRIREGVYGLCIDCGEPIDRGRLEADPAVGRCLVCQERHERGIHPEPTA</sequence>
<evidence type="ECO:0000256" key="3">
    <source>
        <dbReference type="ARBA" id="ARBA00022833"/>
    </source>
</evidence>
<keyword evidence="2" id="KW-0863">Zinc-finger</keyword>
<evidence type="ECO:0000259" key="6">
    <source>
        <dbReference type="Pfam" id="PF01258"/>
    </source>
</evidence>
<dbReference type="GO" id="GO:0008270">
    <property type="term" value="F:zinc ion binding"/>
    <property type="evidence" value="ECO:0007669"/>
    <property type="project" value="UniProtKB-KW"/>
</dbReference>
<feature type="zinc finger region" description="dksA C4-type" evidence="4">
    <location>
        <begin position="93"/>
        <end position="117"/>
    </location>
</feature>
<feature type="domain" description="Zinc finger DksA/TraR C4-type" evidence="6">
    <location>
        <begin position="89"/>
        <end position="123"/>
    </location>
</feature>
<dbReference type="RefSeq" id="WP_123401652.1">
    <property type="nucleotide sequence ID" value="NZ_RJVI01000002.1"/>
</dbReference>
<dbReference type="SUPFAM" id="SSF57716">
    <property type="entry name" value="Glucocorticoid receptor-like (DNA-binding domain)"/>
    <property type="match status" value="1"/>
</dbReference>
<dbReference type="SUPFAM" id="SSF109635">
    <property type="entry name" value="DnaK suppressor protein DksA, alpha-hairpin domain"/>
    <property type="match status" value="1"/>
</dbReference>
<organism evidence="7 8">
    <name type="scientific">Inmirania thermothiophila</name>
    <dbReference type="NCBI Taxonomy" id="1750597"/>
    <lineage>
        <taxon>Bacteria</taxon>
        <taxon>Pseudomonadati</taxon>
        <taxon>Pseudomonadota</taxon>
        <taxon>Gammaproteobacteria</taxon>
        <taxon>Chromatiales</taxon>
        <taxon>Ectothiorhodospiraceae</taxon>
        <taxon>Inmirania</taxon>
    </lineage>
</organism>
<dbReference type="PANTHER" id="PTHR33823">
    <property type="entry name" value="RNA POLYMERASE-BINDING TRANSCRIPTION FACTOR DKSA-RELATED"/>
    <property type="match status" value="1"/>
</dbReference>
<evidence type="ECO:0000256" key="2">
    <source>
        <dbReference type="ARBA" id="ARBA00022771"/>
    </source>
</evidence>
<dbReference type="EMBL" id="RJVI01000002">
    <property type="protein sequence ID" value="ROR32748.1"/>
    <property type="molecule type" value="Genomic_DNA"/>
</dbReference>
<keyword evidence="1" id="KW-0479">Metal-binding</keyword>
<name>A0A3N1Y2L0_9GAMM</name>
<dbReference type="InterPro" id="IPR000962">
    <property type="entry name" value="Znf_DskA_TraR"/>
</dbReference>
<keyword evidence="5" id="KW-0175">Coiled coil</keyword>
<feature type="coiled-coil region" evidence="5">
    <location>
        <begin position="1"/>
        <end position="35"/>
    </location>
</feature>
<evidence type="ECO:0000313" key="7">
    <source>
        <dbReference type="EMBL" id="ROR32748.1"/>
    </source>
</evidence>
<gene>
    <name evidence="7" type="ORF">EDC57_1959</name>
</gene>
<evidence type="ECO:0000256" key="4">
    <source>
        <dbReference type="PROSITE-ProRule" id="PRU00510"/>
    </source>
</evidence>
<evidence type="ECO:0000256" key="5">
    <source>
        <dbReference type="SAM" id="Coils"/>
    </source>
</evidence>
<dbReference type="InterPro" id="IPR037187">
    <property type="entry name" value="DnaK_N"/>
</dbReference>